<reference evidence="9" key="1">
    <citation type="journal article" date="2019" name="Int. J. Syst. Evol. Microbiol.">
        <title>The Global Catalogue of Microorganisms (GCM) 10K type strain sequencing project: providing services to taxonomists for standard genome sequencing and annotation.</title>
        <authorList>
            <consortium name="The Broad Institute Genomics Platform"/>
            <consortium name="The Broad Institute Genome Sequencing Center for Infectious Disease"/>
            <person name="Wu L."/>
            <person name="Ma J."/>
        </authorList>
    </citation>
    <scope>NUCLEOTIDE SEQUENCE [LARGE SCALE GENOMIC DNA]</scope>
    <source>
        <strain evidence="9">NBRC 112299</strain>
    </source>
</reference>
<proteinExistence type="predicted"/>
<evidence type="ECO:0000256" key="1">
    <source>
        <dbReference type="ARBA" id="ARBA00004651"/>
    </source>
</evidence>
<keyword evidence="5 6" id="KW-0472">Membrane</keyword>
<dbReference type="InterPro" id="IPR036259">
    <property type="entry name" value="MFS_trans_sf"/>
</dbReference>
<gene>
    <name evidence="8" type="ORF">GCM10025876_19380</name>
</gene>
<dbReference type="Pfam" id="PF11700">
    <property type="entry name" value="ATG22"/>
    <property type="match status" value="1"/>
</dbReference>
<organism evidence="8 9">
    <name type="scientific">Demequina litorisediminis</name>
    <dbReference type="NCBI Taxonomy" id="1849022"/>
    <lineage>
        <taxon>Bacteria</taxon>
        <taxon>Bacillati</taxon>
        <taxon>Actinomycetota</taxon>
        <taxon>Actinomycetes</taxon>
        <taxon>Micrococcales</taxon>
        <taxon>Demequinaceae</taxon>
        <taxon>Demequina</taxon>
    </lineage>
</organism>
<name>A0ABQ6IDF1_9MICO</name>
<keyword evidence="3 6" id="KW-0812">Transmembrane</keyword>
<dbReference type="InterPro" id="IPR050495">
    <property type="entry name" value="ATG22/LtaA_families"/>
</dbReference>
<keyword evidence="2" id="KW-0813">Transport</keyword>
<feature type="transmembrane region" description="Helical" evidence="6">
    <location>
        <begin position="100"/>
        <end position="124"/>
    </location>
</feature>
<dbReference type="PROSITE" id="PS50850">
    <property type="entry name" value="MFS"/>
    <property type="match status" value="1"/>
</dbReference>
<evidence type="ECO:0000256" key="3">
    <source>
        <dbReference type="ARBA" id="ARBA00022692"/>
    </source>
</evidence>
<keyword evidence="9" id="KW-1185">Reference proteome</keyword>
<accession>A0ABQ6IDF1</accession>
<evidence type="ECO:0000256" key="6">
    <source>
        <dbReference type="SAM" id="Phobius"/>
    </source>
</evidence>
<keyword evidence="4 6" id="KW-1133">Transmembrane helix</keyword>
<evidence type="ECO:0000313" key="8">
    <source>
        <dbReference type="EMBL" id="GMA35734.1"/>
    </source>
</evidence>
<dbReference type="SUPFAM" id="SSF103473">
    <property type="entry name" value="MFS general substrate transporter"/>
    <property type="match status" value="1"/>
</dbReference>
<dbReference type="PANTHER" id="PTHR23519">
    <property type="entry name" value="AUTOPHAGY-RELATED PROTEIN 22"/>
    <property type="match status" value="1"/>
</dbReference>
<comment type="caution">
    <text evidence="8">The sequence shown here is derived from an EMBL/GenBank/DDBJ whole genome shotgun (WGS) entry which is preliminary data.</text>
</comment>
<comment type="subcellular location">
    <subcellularLocation>
        <location evidence="1">Cell membrane</location>
        <topology evidence="1">Multi-pass membrane protein</topology>
    </subcellularLocation>
</comment>
<dbReference type="Gene3D" id="1.20.1250.20">
    <property type="entry name" value="MFS general substrate transporter like domains"/>
    <property type="match status" value="1"/>
</dbReference>
<evidence type="ECO:0000256" key="4">
    <source>
        <dbReference type="ARBA" id="ARBA00022989"/>
    </source>
</evidence>
<evidence type="ECO:0000259" key="7">
    <source>
        <dbReference type="PROSITE" id="PS50850"/>
    </source>
</evidence>
<dbReference type="InterPro" id="IPR024671">
    <property type="entry name" value="Atg22-like"/>
</dbReference>
<protein>
    <recommendedName>
        <fullName evidence="7">Major facilitator superfamily (MFS) profile domain-containing protein</fullName>
    </recommendedName>
</protein>
<evidence type="ECO:0000256" key="5">
    <source>
        <dbReference type="ARBA" id="ARBA00023136"/>
    </source>
</evidence>
<dbReference type="EMBL" id="BSUN01000001">
    <property type="protein sequence ID" value="GMA35734.1"/>
    <property type="molecule type" value="Genomic_DNA"/>
</dbReference>
<dbReference type="PANTHER" id="PTHR23519:SF1">
    <property type="entry name" value="AUTOPHAGY-RELATED PROTEIN 22"/>
    <property type="match status" value="1"/>
</dbReference>
<sequence>MIAGRLDDRWGPRRVIVLSLGVIVGAGLVIVALHSVGAVVFWVCGLLLSGMVGPAQSASRSLLARVSPEGREAEMFGLYATTGRAASFMAPAMWSLSITVFGATIWGTLGVIAVVAIGLALLLLMKTPQPGRA</sequence>
<dbReference type="InterPro" id="IPR020846">
    <property type="entry name" value="MFS_dom"/>
</dbReference>
<feature type="domain" description="Major facilitator superfamily (MFS) profile" evidence="7">
    <location>
        <begin position="1"/>
        <end position="133"/>
    </location>
</feature>
<evidence type="ECO:0000313" key="9">
    <source>
        <dbReference type="Proteomes" id="UP001157125"/>
    </source>
</evidence>
<dbReference type="Proteomes" id="UP001157125">
    <property type="component" value="Unassembled WGS sequence"/>
</dbReference>
<evidence type="ECO:0000256" key="2">
    <source>
        <dbReference type="ARBA" id="ARBA00022448"/>
    </source>
</evidence>
<feature type="transmembrane region" description="Helical" evidence="6">
    <location>
        <begin position="15"/>
        <end position="33"/>
    </location>
</feature>